<gene>
    <name evidence="1" type="ORF">ACFQNF_19700</name>
</gene>
<organism evidence="1 2">
    <name type="scientific">Iodobacter arcticus</name>
    <dbReference type="NCBI Taxonomy" id="590593"/>
    <lineage>
        <taxon>Bacteria</taxon>
        <taxon>Pseudomonadati</taxon>
        <taxon>Pseudomonadota</taxon>
        <taxon>Betaproteobacteria</taxon>
        <taxon>Neisseriales</taxon>
        <taxon>Chitinibacteraceae</taxon>
        <taxon>Iodobacter</taxon>
    </lineage>
</organism>
<keyword evidence="2" id="KW-1185">Reference proteome</keyword>
<comment type="caution">
    <text evidence="1">The sequence shown here is derived from an EMBL/GenBank/DDBJ whole genome shotgun (WGS) entry which is preliminary data.</text>
</comment>
<evidence type="ECO:0000313" key="2">
    <source>
        <dbReference type="Proteomes" id="UP001596473"/>
    </source>
</evidence>
<name>A0ABW2R2E6_9NEIS</name>
<reference evidence="2" key="1">
    <citation type="journal article" date="2019" name="Int. J. Syst. Evol. Microbiol.">
        <title>The Global Catalogue of Microorganisms (GCM) 10K type strain sequencing project: providing services to taxonomists for standard genome sequencing and annotation.</title>
        <authorList>
            <consortium name="The Broad Institute Genomics Platform"/>
            <consortium name="The Broad Institute Genome Sequencing Center for Infectious Disease"/>
            <person name="Wu L."/>
            <person name="Ma J."/>
        </authorList>
    </citation>
    <scope>NUCLEOTIDE SEQUENCE [LARGE SCALE GENOMIC DNA]</scope>
    <source>
        <strain evidence="2">CCUG 62945</strain>
    </source>
</reference>
<sequence>MKMTKLIPPTEMSPQQRAAEITVILAAALMRSQLANKLPERHLGLGFLPEQSVHTNLSQ</sequence>
<accession>A0ABW2R2E6</accession>
<proteinExistence type="predicted"/>
<evidence type="ECO:0000313" key="1">
    <source>
        <dbReference type="EMBL" id="MFC7422088.1"/>
    </source>
</evidence>
<protein>
    <submittedName>
        <fullName evidence="1">Uncharacterized protein</fullName>
    </submittedName>
</protein>
<dbReference type="Proteomes" id="UP001596473">
    <property type="component" value="Unassembled WGS sequence"/>
</dbReference>
<dbReference type="EMBL" id="JBHTBQ010000044">
    <property type="protein sequence ID" value="MFC7422088.1"/>
    <property type="molecule type" value="Genomic_DNA"/>
</dbReference>
<dbReference type="RefSeq" id="WP_380189893.1">
    <property type="nucleotide sequence ID" value="NZ_JBHTBQ010000044.1"/>
</dbReference>